<evidence type="ECO:0000259" key="1">
    <source>
        <dbReference type="PROSITE" id="PS51186"/>
    </source>
</evidence>
<name>A0A943Z6X8_9ACTN</name>
<organism evidence="2 3">
    <name type="scientific">Slackia piriformis</name>
    <dbReference type="NCBI Taxonomy" id="626934"/>
    <lineage>
        <taxon>Bacteria</taxon>
        <taxon>Bacillati</taxon>
        <taxon>Actinomycetota</taxon>
        <taxon>Coriobacteriia</taxon>
        <taxon>Eggerthellales</taxon>
        <taxon>Eggerthellaceae</taxon>
        <taxon>Slackia</taxon>
    </lineage>
</organism>
<dbReference type="Pfam" id="PF13508">
    <property type="entry name" value="Acetyltransf_7"/>
    <property type="match status" value="1"/>
</dbReference>
<feature type="domain" description="N-acetyltransferase" evidence="1">
    <location>
        <begin position="2"/>
        <end position="154"/>
    </location>
</feature>
<gene>
    <name evidence="2" type="ORF">KH142_00700</name>
</gene>
<accession>A0A943Z6X8</accession>
<dbReference type="InterPro" id="IPR016181">
    <property type="entry name" value="Acyl_CoA_acyltransferase"/>
</dbReference>
<dbReference type="Gene3D" id="3.40.630.30">
    <property type="match status" value="1"/>
</dbReference>
<reference evidence="2" key="1">
    <citation type="submission" date="2021-02" db="EMBL/GenBank/DDBJ databases">
        <title>Infant gut strain persistence is associated with maternal origin, phylogeny, and functional potential including surface adhesion and iron acquisition.</title>
        <authorList>
            <person name="Lou Y.C."/>
        </authorList>
    </citation>
    <scope>NUCLEOTIDE SEQUENCE</scope>
    <source>
        <strain evidence="2">L2_039_000G1_dasL2_039_000G1_concoct_11</strain>
    </source>
</reference>
<sequence length="187" mass="20995">MLQIKKVPLFGTRARCVKQLYQEAFPVEQRVPFWSLRLRSGMNGMELSAYYDEDVFCGFVNLVASDDAVYVYYLAVDAERRGKGYGAMILDDLRRRYAGKTIALDIEATDPAADNPRQRAARRAFYLDNGFVSSGYGFKDGGLFEVLVCGEKLAGPGAYASLIDRLAFGLTSTVVRPMKEIKHPRKR</sequence>
<dbReference type="InterPro" id="IPR000182">
    <property type="entry name" value="GNAT_dom"/>
</dbReference>
<dbReference type="EMBL" id="JAGZSV010000005">
    <property type="protein sequence ID" value="MBS6940009.1"/>
    <property type="molecule type" value="Genomic_DNA"/>
</dbReference>
<evidence type="ECO:0000313" key="3">
    <source>
        <dbReference type="Proteomes" id="UP000727506"/>
    </source>
</evidence>
<dbReference type="CDD" id="cd04301">
    <property type="entry name" value="NAT_SF"/>
    <property type="match status" value="1"/>
</dbReference>
<comment type="caution">
    <text evidence="2">The sequence shown here is derived from an EMBL/GenBank/DDBJ whole genome shotgun (WGS) entry which is preliminary data.</text>
</comment>
<dbReference type="SUPFAM" id="SSF55729">
    <property type="entry name" value="Acyl-CoA N-acyltransferases (Nat)"/>
    <property type="match status" value="1"/>
</dbReference>
<dbReference type="Proteomes" id="UP000727506">
    <property type="component" value="Unassembled WGS sequence"/>
</dbReference>
<evidence type="ECO:0000313" key="2">
    <source>
        <dbReference type="EMBL" id="MBS6940009.1"/>
    </source>
</evidence>
<dbReference type="PROSITE" id="PS51186">
    <property type="entry name" value="GNAT"/>
    <property type="match status" value="1"/>
</dbReference>
<proteinExistence type="predicted"/>
<protein>
    <submittedName>
        <fullName evidence="2">GNAT family N-acetyltransferase</fullName>
    </submittedName>
</protein>
<dbReference type="GO" id="GO:0016747">
    <property type="term" value="F:acyltransferase activity, transferring groups other than amino-acyl groups"/>
    <property type="evidence" value="ECO:0007669"/>
    <property type="project" value="InterPro"/>
</dbReference>
<dbReference type="AlphaFoldDB" id="A0A943Z6X8"/>